<evidence type="ECO:0000313" key="3">
    <source>
        <dbReference type="Proteomes" id="UP000230093"/>
    </source>
</evidence>
<dbReference type="InterPro" id="IPR003115">
    <property type="entry name" value="ParB_N"/>
</dbReference>
<dbReference type="InterPro" id="IPR036086">
    <property type="entry name" value="ParB/Sulfiredoxin_sf"/>
</dbReference>
<dbReference type="EMBL" id="PEZT01000028">
    <property type="protein sequence ID" value="PIS08795.1"/>
    <property type="molecule type" value="Genomic_DNA"/>
</dbReference>
<name>A0A2H0W8A2_9BACT</name>
<evidence type="ECO:0000313" key="2">
    <source>
        <dbReference type="EMBL" id="PIS08795.1"/>
    </source>
</evidence>
<dbReference type="Proteomes" id="UP000230093">
    <property type="component" value="Unassembled WGS sequence"/>
</dbReference>
<dbReference type="Gene3D" id="3.90.1530.10">
    <property type="entry name" value="Conserved hypothetical protein from pyrococcus furiosus pfu- 392566-001, ParB domain"/>
    <property type="match status" value="1"/>
</dbReference>
<comment type="caution">
    <text evidence="2">The sequence shown here is derived from an EMBL/GenBank/DDBJ whole genome shotgun (WGS) entry which is preliminary data.</text>
</comment>
<protein>
    <recommendedName>
        <fullName evidence="1">ParB-like N-terminal domain-containing protein</fullName>
    </recommendedName>
</protein>
<proteinExistence type="predicted"/>
<sequence>MKKLKIKLVDINKLNTHEAVVKDRVNQVFESIKLSGLLINPVVVDQKTLIVLDGHHRLAALKKMKAKKIPVLLVDYKSKNIKVYLRRKELMINVIKEAVIKKGLSNQHFPPKTTKHNLSFKLKNIKLNVNQLL</sequence>
<gene>
    <name evidence="2" type="ORF">COT75_04920</name>
</gene>
<reference evidence="3" key="1">
    <citation type="submission" date="2017-09" db="EMBL/GenBank/DDBJ databases">
        <title>Depth-based differentiation of microbial function through sediment-hosted aquifers and enrichment of novel symbionts in the deep terrestrial subsurface.</title>
        <authorList>
            <person name="Probst A.J."/>
            <person name="Ladd B."/>
            <person name="Jarett J.K."/>
            <person name="Geller-Mcgrath D.E."/>
            <person name="Sieber C.M.K."/>
            <person name="Emerson J.B."/>
            <person name="Anantharaman K."/>
            <person name="Thomas B.C."/>
            <person name="Malmstrom R."/>
            <person name="Stieglmeier M."/>
            <person name="Klingl A."/>
            <person name="Woyke T."/>
            <person name="Ryan C.M."/>
            <person name="Banfield J.F."/>
        </authorList>
    </citation>
    <scope>NUCLEOTIDE SEQUENCE [LARGE SCALE GENOMIC DNA]</scope>
</reference>
<organism evidence="2 3">
    <name type="scientific">Candidatus Beckwithbacteria bacterium CG10_big_fil_rev_8_21_14_0_10_34_10</name>
    <dbReference type="NCBI Taxonomy" id="1974495"/>
    <lineage>
        <taxon>Bacteria</taxon>
        <taxon>Candidatus Beckwithiibacteriota</taxon>
    </lineage>
</organism>
<feature type="domain" description="ParB-like N-terminal" evidence="1">
    <location>
        <begin position="7"/>
        <end position="91"/>
    </location>
</feature>
<evidence type="ECO:0000259" key="1">
    <source>
        <dbReference type="SMART" id="SM00470"/>
    </source>
</evidence>
<dbReference type="Pfam" id="PF02195">
    <property type="entry name" value="ParB_N"/>
    <property type="match status" value="1"/>
</dbReference>
<dbReference type="SUPFAM" id="SSF110849">
    <property type="entry name" value="ParB/Sulfiredoxin"/>
    <property type="match status" value="1"/>
</dbReference>
<dbReference type="AlphaFoldDB" id="A0A2H0W8A2"/>
<dbReference type="SMART" id="SM00470">
    <property type="entry name" value="ParB"/>
    <property type="match status" value="1"/>
</dbReference>
<accession>A0A2H0W8A2</accession>